<dbReference type="RefSeq" id="WP_212643018.1">
    <property type="nucleotide sequence ID" value="NZ_CP074132.1"/>
</dbReference>
<accession>A0ABX8C732</accession>
<dbReference type="SUPFAM" id="SSF53850">
    <property type="entry name" value="Periplasmic binding protein-like II"/>
    <property type="match status" value="1"/>
</dbReference>
<dbReference type="Proteomes" id="UP000678016">
    <property type="component" value="Chromosome"/>
</dbReference>
<gene>
    <name evidence="3" type="ORF">KGD83_06780</name>
</gene>
<reference evidence="4" key="1">
    <citation type="submission" date="2021-05" db="EMBL/GenBank/DDBJ databases">
        <title>Direct Submission.</title>
        <authorList>
            <person name="Li K."/>
            <person name="Gao J."/>
        </authorList>
    </citation>
    <scope>NUCLEOTIDE SEQUENCE [LARGE SCALE GENOMIC DNA]</scope>
    <source>
        <strain evidence="4">HDS12</strain>
    </source>
</reference>
<dbReference type="SMART" id="SM00062">
    <property type="entry name" value="PBPb"/>
    <property type="match status" value="1"/>
</dbReference>
<dbReference type="Pfam" id="PF00497">
    <property type="entry name" value="SBP_bac_3"/>
    <property type="match status" value="1"/>
</dbReference>
<proteinExistence type="predicted"/>
<dbReference type="PROSITE" id="PS51257">
    <property type="entry name" value="PROKAR_LIPOPROTEIN"/>
    <property type="match status" value="1"/>
</dbReference>
<keyword evidence="1" id="KW-0732">Signal</keyword>
<name>A0ABX8C732_9ACTN</name>
<keyword evidence="4" id="KW-1185">Reference proteome</keyword>
<evidence type="ECO:0000313" key="3">
    <source>
        <dbReference type="EMBL" id="QUX30234.1"/>
    </source>
</evidence>
<dbReference type="CDD" id="cd01004">
    <property type="entry name" value="PBP2_MidA_like"/>
    <property type="match status" value="1"/>
</dbReference>
<dbReference type="EMBL" id="CP074132">
    <property type="protein sequence ID" value="QUX30234.1"/>
    <property type="molecule type" value="Genomic_DNA"/>
</dbReference>
<dbReference type="InterPro" id="IPR001638">
    <property type="entry name" value="Solute-binding_3/MltF_N"/>
</dbReference>
<dbReference type="PANTHER" id="PTHR35936">
    <property type="entry name" value="MEMBRANE-BOUND LYTIC MUREIN TRANSGLYCOSYLASE F"/>
    <property type="match status" value="1"/>
</dbReference>
<evidence type="ECO:0000313" key="4">
    <source>
        <dbReference type="Proteomes" id="UP000678016"/>
    </source>
</evidence>
<protein>
    <submittedName>
        <fullName evidence="3">ABC transporter substrate-binding protein</fullName>
    </submittedName>
</protein>
<evidence type="ECO:0000256" key="1">
    <source>
        <dbReference type="ARBA" id="ARBA00022729"/>
    </source>
</evidence>
<feature type="domain" description="Solute-binding protein family 3/N-terminal" evidence="2">
    <location>
        <begin position="67"/>
        <end position="296"/>
    </location>
</feature>
<dbReference type="Gene3D" id="3.40.190.10">
    <property type="entry name" value="Periplasmic binding protein-like II"/>
    <property type="match status" value="2"/>
</dbReference>
<dbReference type="PANTHER" id="PTHR35936:SF17">
    <property type="entry name" value="ARGININE-BINDING EXTRACELLULAR PROTEIN ARTP"/>
    <property type="match status" value="1"/>
</dbReference>
<organism evidence="3 4">
    <name type="scientific">Nocardiopsis akebiae</name>
    <dbReference type="NCBI Taxonomy" id="2831968"/>
    <lineage>
        <taxon>Bacteria</taxon>
        <taxon>Bacillati</taxon>
        <taxon>Actinomycetota</taxon>
        <taxon>Actinomycetes</taxon>
        <taxon>Streptosporangiales</taxon>
        <taxon>Nocardiopsidaceae</taxon>
        <taxon>Nocardiopsis</taxon>
    </lineage>
</organism>
<sequence>MALHKSLPTPFALGALSLAGVLALTACGGGDGDGGGAEESAAPEAPSVEVDEELAALVPADIAEAGTVTVGVEASYPPGEYLDPDGETVLGFNVDLVNAAMAKLGLEATWEPTAFDSIIIGVDTGTYDLGSSSFTVTEERMEQVNMVSYFSSGTQWFAQAGNPQDVDPDNACGMRIAVQSNTTHDTDIEERSAACVDAGEEAITIQKFESQPLATETVVSGVNDASLADMPTSAYALEQTGEGVLEFIGEQYNAAPYGILTNKEDTELAEAVAAAFNALIEDGTYAEVLGEWGVDAGVMESAEVNPELAE</sequence>
<evidence type="ECO:0000259" key="2">
    <source>
        <dbReference type="SMART" id="SM00062"/>
    </source>
</evidence>